<dbReference type="RefSeq" id="XP_020121122.1">
    <property type="nucleotide sequence ID" value="XM_020266000.1"/>
</dbReference>
<dbReference type="Proteomes" id="UP000214365">
    <property type="component" value="Unassembled WGS sequence"/>
</dbReference>
<reference evidence="3 4" key="1">
    <citation type="submission" date="2015-06" db="EMBL/GenBank/DDBJ databases">
        <title>Talaromyces atroroseus IBT 11181 draft genome.</title>
        <authorList>
            <person name="Rasmussen K.B."/>
            <person name="Rasmussen S."/>
            <person name="Petersen B."/>
            <person name="Sicheritz-Ponten T."/>
            <person name="Mortensen U.H."/>
            <person name="Thrane U."/>
        </authorList>
    </citation>
    <scope>NUCLEOTIDE SEQUENCE [LARGE SCALE GENOMIC DNA]</scope>
    <source>
        <strain evidence="3 4">IBT 11181</strain>
    </source>
</reference>
<name>A0A225AHU0_TALAT</name>
<accession>A0A225AHU0</accession>
<evidence type="ECO:0000313" key="3">
    <source>
        <dbReference type="EMBL" id="OKL61001.1"/>
    </source>
</evidence>
<comment type="subcellular location">
    <subcellularLocation>
        <location evidence="1">Nucleus</location>
    </subcellularLocation>
</comment>
<dbReference type="STRING" id="1441469.A0A225AHU0"/>
<keyword evidence="4" id="KW-1185">Reference proteome</keyword>
<keyword evidence="2" id="KW-0539">Nucleus</keyword>
<dbReference type="GO" id="GO:0005634">
    <property type="term" value="C:nucleus"/>
    <property type="evidence" value="ECO:0007669"/>
    <property type="project" value="UniProtKB-SubCell"/>
</dbReference>
<evidence type="ECO:0000313" key="4">
    <source>
        <dbReference type="Proteomes" id="UP000214365"/>
    </source>
</evidence>
<organism evidence="3 4">
    <name type="scientific">Talaromyces atroroseus</name>
    <dbReference type="NCBI Taxonomy" id="1441469"/>
    <lineage>
        <taxon>Eukaryota</taxon>
        <taxon>Fungi</taxon>
        <taxon>Dikarya</taxon>
        <taxon>Ascomycota</taxon>
        <taxon>Pezizomycotina</taxon>
        <taxon>Eurotiomycetes</taxon>
        <taxon>Eurotiomycetidae</taxon>
        <taxon>Eurotiales</taxon>
        <taxon>Trichocomaceae</taxon>
        <taxon>Talaromyces</taxon>
        <taxon>Talaromyces sect. Trachyspermi</taxon>
    </lineage>
</organism>
<gene>
    <name evidence="3" type="ORF">UA08_03673</name>
</gene>
<dbReference type="PANTHER" id="PTHR37534:SF46">
    <property type="entry name" value="ZN(II)2CYS6 TRANSCRIPTION FACTOR (EUROFUNG)"/>
    <property type="match status" value="1"/>
</dbReference>
<comment type="caution">
    <text evidence="3">The sequence shown here is derived from an EMBL/GenBank/DDBJ whole genome shotgun (WGS) entry which is preliminary data.</text>
</comment>
<sequence>MPRRNRVPITKTKTFNGREDTLVMAMLYFCIGSKTVESVQRPSSGKQGSSPASPGFPSWAFDLDKIDEILTRIDQVDTSLLEGPFSVFPSRLPGLHQEVALVQKQKNFDIPSLSLLSPVQELPWLTGHIIYPGRQLTRRLFHHYISDVVHVLQPIMHSRNFYTTVYVPQAIMGGSSPCVNEISLPSHRAIFYSLLATAAFHVRGMVAASLEHSQQITQVAHACRVMAYRFLRTALASGFQTDMEWLAILSTILSFVTIDVMEGSMSEYYLHLEAFQHLDLLGTRSKTDAPGSTSRMYLQTAFYLQLTLSETTNFHLPGIPWPPNTGISTELTNSLARNPAIDDHMLQHTYGLTHTLCSFIRAVTVLYRHRSYYLGLQQPLPVGLRKAVVTMETKIKTWEIGSEMNLLSIDDKSTTGVNMMRIMNLHLSAFHNAIQIYFITHLSPSFNQSDPDNNTTAFSHDLPFLVEQVAANLIEIEKMKREISALANRQIAPIMWPGFIASCESRLENREVWLKWWGEMMDYHIGNVHLLWQTVQDVWRFRDEIQSRGQLVHDIPLWRAYLAKSVRNILPL</sequence>
<evidence type="ECO:0008006" key="5">
    <source>
        <dbReference type="Google" id="ProtNLM"/>
    </source>
</evidence>
<proteinExistence type="predicted"/>
<evidence type="ECO:0000256" key="1">
    <source>
        <dbReference type="ARBA" id="ARBA00004123"/>
    </source>
</evidence>
<dbReference type="EMBL" id="LFMY01000004">
    <property type="protein sequence ID" value="OKL61001.1"/>
    <property type="molecule type" value="Genomic_DNA"/>
</dbReference>
<evidence type="ECO:0000256" key="2">
    <source>
        <dbReference type="ARBA" id="ARBA00023242"/>
    </source>
</evidence>
<dbReference type="Pfam" id="PF11951">
    <property type="entry name" value="Fungal_trans_2"/>
    <property type="match status" value="1"/>
</dbReference>
<protein>
    <recommendedName>
        <fullName evidence="5">Transcription factor domain-containing protein</fullName>
    </recommendedName>
</protein>
<dbReference type="GeneID" id="31003428"/>
<dbReference type="PANTHER" id="PTHR37534">
    <property type="entry name" value="TRANSCRIPTIONAL ACTIVATOR PROTEIN UGA3"/>
    <property type="match status" value="1"/>
</dbReference>
<dbReference type="InterPro" id="IPR021858">
    <property type="entry name" value="Fun_TF"/>
</dbReference>
<dbReference type="AlphaFoldDB" id="A0A225AHU0"/>
<dbReference type="OrthoDB" id="3477330at2759"/>